<reference evidence="1" key="1">
    <citation type="submission" date="2021-11" db="EMBL/GenBank/DDBJ databases">
        <title>The complete genome of Massilia sp sp. G4R7.</title>
        <authorList>
            <person name="Liu L."/>
            <person name="Yue J."/>
            <person name="Yuan J."/>
            <person name="Yang F."/>
            <person name="Li L."/>
        </authorList>
    </citation>
    <scope>NUCLEOTIDE SEQUENCE</scope>
    <source>
        <strain evidence="1">G4R7</strain>
    </source>
</reference>
<proteinExistence type="predicted"/>
<dbReference type="Gene3D" id="3.40.50.1110">
    <property type="entry name" value="SGNH hydrolase"/>
    <property type="match status" value="1"/>
</dbReference>
<keyword evidence="2" id="KW-1185">Reference proteome</keyword>
<sequence>MSDKVYWDLARMQADSVQPSILAIGDSWFWYPFPGGSLINQVGGMLNDDHHIYAVGNNGAEAYDYVHGKYAKTVRHTLNMFGDTLSAVFISGGGNDFAGISDLRPLLKQNCSAEETAPGCFRTGREPNTLPWLMAKTAESYTTLISQIRLHNPAATIVLHNYDYAYPSGKGVFGDGSGWLLPALVNARVPELLRFSCTCHLIDEFTKMLQRVAAVNPHVLLIDSRRTLENNEWANEIHPTPAGFRRIAERHWKPVLDQLRMS</sequence>
<accession>A0ABS8QDK2</accession>
<keyword evidence="1" id="KW-0378">Hydrolase</keyword>
<dbReference type="EMBL" id="JAJNOC010000011">
    <property type="protein sequence ID" value="MCD2519172.1"/>
    <property type="molecule type" value="Genomic_DNA"/>
</dbReference>
<dbReference type="InterPro" id="IPR036514">
    <property type="entry name" value="SGNH_hydro_sf"/>
</dbReference>
<evidence type="ECO:0000313" key="1">
    <source>
        <dbReference type="EMBL" id="MCD2519172.1"/>
    </source>
</evidence>
<dbReference type="GO" id="GO:0016787">
    <property type="term" value="F:hydrolase activity"/>
    <property type="evidence" value="ECO:0007669"/>
    <property type="project" value="UniProtKB-KW"/>
</dbReference>
<gene>
    <name evidence="1" type="ORF">LQ564_22985</name>
</gene>
<protein>
    <submittedName>
        <fullName evidence="1">SGNH/GDSL hydrolase family protein</fullName>
    </submittedName>
</protein>
<comment type="caution">
    <text evidence="1">The sequence shown here is derived from an EMBL/GenBank/DDBJ whole genome shotgun (WGS) entry which is preliminary data.</text>
</comment>
<evidence type="ECO:0000313" key="2">
    <source>
        <dbReference type="Proteomes" id="UP001179361"/>
    </source>
</evidence>
<dbReference type="SUPFAM" id="SSF52266">
    <property type="entry name" value="SGNH hydrolase"/>
    <property type="match status" value="1"/>
</dbReference>
<dbReference type="Proteomes" id="UP001179361">
    <property type="component" value="Unassembled WGS sequence"/>
</dbReference>
<name>A0ABS8QDK2_9BURK</name>
<dbReference type="RefSeq" id="WP_231060448.1">
    <property type="nucleotide sequence ID" value="NZ_JAJNOC010000011.1"/>
</dbReference>
<dbReference type="CDD" id="cd00229">
    <property type="entry name" value="SGNH_hydrolase"/>
    <property type="match status" value="1"/>
</dbReference>
<organism evidence="1 2">
    <name type="scientific">Massilia phyllostachyos</name>
    <dbReference type="NCBI Taxonomy" id="2898585"/>
    <lineage>
        <taxon>Bacteria</taxon>
        <taxon>Pseudomonadati</taxon>
        <taxon>Pseudomonadota</taxon>
        <taxon>Betaproteobacteria</taxon>
        <taxon>Burkholderiales</taxon>
        <taxon>Oxalobacteraceae</taxon>
        <taxon>Telluria group</taxon>
        <taxon>Massilia</taxon>
    </lineage>
</organism>